<gene>
    <name evidence="1" type="ORF">S01H4_28881</name>
</gene>
<feature type="non-terminal residue" evidence="1">
    <location>
        <position position="1"/>
    </location>
</feature>
<dbReference type="EMBL" id="BART01014507">
    <property type="protein sequence ID" value="GAG88872.1"/>
    <property type="molecule type" value="Genomic_DNA"/>
</dbReference>
<comment type="caution">
    <text evidence="1">The sequence shown here is derived from an EMBL/GenBank/DDBJ whole genome shotgun (WGS) entry which is preliminary data.</text>
</comment>
<evidence type="ECO:0000313" key="1">
    <source>
        <dbReference type="EMBL" id="GAG88872.1"/>
    </source>
</evidence>
<organism evidence="1">
    <name type="scientific">marine sediment metagenome</name>
    <dbReference type="NCBI Taxonomy" id="412755"/>
    <lineage>
        <taxon>unclassified sequences</taxon>
        <taxon>metagenomes</taxon>
        <taxon>ecological metagenomes</taxon>
    </lineage>
</organism>
<proteinExistence type="predicted"/>
<protein>
    <submittedName>
        <fullName evidence="1">Uncharacterized protein</fullName>
    </submittedName>
</protein>
<feature type="non-terminal residue" evidence="1">
    <location>
        <position position="145"/>
    </location>
</feature>
<dbReference type="AlphaFoldDB" id="X1C6C2"/>
<name>X1C6C2_9ZZZZ</name>
<reference evidence="1" key="1">
    <citation type="journal article" date="2014" name="Front. Microbiol.">
        <title>High frequency of phylogenetically diverse reductive dehalogenase-homologous genes in deep subseafloor sedimentary metagenomes.</title>
        <authorList>
            <person name="Kawai M."/>
            <person name="Futagami T."/>
            <person name="Toyoda A."/>
            <person name="Takaki Y."/>
            <person name="Nishi S."/>
            <person name="Hori S."/>
            <person name="Arai W."/>
            <person name="Tsubouchi T."/>
            <person name="Morono Y."/>
            <person name="Uchiyama I."/>
            <person name="Ito T."/>
            <person name="Fujiyama A."/>
            <person name="Inagaki F."/>
            <person name="Takami H."/>
        </authorList>
    </citation>
    <scope>NUCLEOTIDE SEQUENCE</scope>
    <source>
        <strain evidence="1">Expedition CK06-06</strain>
    </source>
</reference>
<accession>X1C6C2</accession>
<sequence>DCQFATVLDKFYTSFNFGFHTTWSKVPLCDVTLSFHVVHLINWSFIFLQPIDDGSSDYYVEVVGSNGVSQNVTLAEMMIMDSVSGNSSYENTYGNVRGVGVYMGVKISDLVNLVGGMDEGYVVRIVAEDGYSQTFERFKVYPNLT</sequence>